<dbReference type="SUPFAM" id="SSF69322">
    <property type="entry name" value="Tricorn protease domain 2"/>
    <property type="match status" value="1"/>
</dbReference>
<sequence>MARVKNIEDYRKKRRKKVLLRRVLFFLFIIFIVLGGWMIYRSYQNSIVDQGVAEQKNTSFPVSLKGDAIKGFTMCGSNVALLTDKEYMLYSAKGRTLQTVQHGYFNPSIKSSSKRILIYDISGTKFMVANKSGTIFDLSTEQKILFGEIADNGNIAIITQDDRYQCRLTVYDSTGQEVYKWYSAEALVTSLDFTGSGKGCVLTAVNTKSGIMQSELIKLDFDKEQEIFKQTMEQGMAVSVVVKSSGKIQMVTDTAVVTLDGNGSQISSYDFSKDLKYYVNTSGYTVVLQGEEVKDNQKLTVLDSNGGTVAETTINDQIRDLDTDGNYVYLLTNQQVQKYNMKLELKGSIEDQAVVSRIIGKNNTVYGVSTSKLECSSL</sequence>
<evidence type="ECO:0000313" key="3">
    <source>
        <dbReference type="Proteomes" id="UP000649151"/>
    </source>
</evidence>
<protein>
    <submittedName>
        <fullName evidence="2">Uncharacterized protein</fullName>
    </submittedName>
</protein>
<evidence type="ECO:0000313" key="2">
    <source>
        <dbReference type="EMBL" id="MBC5787605.1"/>
    </source>
</evidence>
<evidence type="ECO:0000256" key="1">
    <source>
        <dbReference type="SAM" id="Phobius"/>
    </source>
</evidence>
<proteinExistence type="predicted"/>
<comment type="caution">
    <text evidence="2">The sequence shown here is derived from an EMBL/GenBank/DDBJ whole genome shotgun (WGS) entry which is preliminary data.</text>
</comment>
<dbReference type="InterPro" id="IPR043765">
    <property type="entry name" value="DUF5711"/>
</dbReference>
<dbReference type="Pfam" id="PF18975">
    <property type="entry name" value="DUF5711"/>
    <property type="match status" value="1"/>
</dbReference>
<dbReference type="Proteomes" id="UP000649151">
    <property type="component" value="Unassembled WGS sequence"/>
</dbReference>
<dbReference type="RefSeq" id="WP_069989353.1">
    <property type="nucleotide sequence ID" value="NZ_JACOQK010000001.1"/>
</dbReference>
<gene>
    <name evidence="2" type="ORF">H8Z77_06155</name>
</gene>
<accession>A0ABR7IR34</accession>
<organism evidence="2 3">
    <name type="scientific">Clostridium facile</name>
    <dbReference type="NCBI Taxonomy" id="2763035"/>
    <lineage>
        <taxon>Bacteria</taxon>
        <taxon>Bacillati</taxon>
        <taxon>Bacillota</taxon>
        <taxon>Clostridia</taxon>
        <taxon>Eubacteriales</taxon>
        <taxon>Clostridiaceae</taxon>
        <taxon>Clostridium</taxon>
    </lineage>
</organism>
<keyword evidence="1" id="KW-0812">Transmembrane</keyword>
<name>A0ABR7IR34_9CLOT</name>
<keyword evidence="3" id="KW-1185">Reference proteome</keyword>
<keyword evidence="1" id="KW-1133">Transmembrane helix</keyword>
<reference evidence="2 3" key="1">
    <citation type="submission" date="2020-08" db="EMBL/GenBank/DDBJ databases">
        <title>Genome public.</title>
        <authorList>
            <person name="Liu C."/>
            <person name="Sun Q."/>
        </authorList>
    </citation>
    <scope>NUCLEOTIDE SEQUENCE [LARGE SCALE GENOMIC DNA]</scope>
    <source>
        <strain evidence="2 3">NSJ-27</strain>
    </source>
</reference>
<keyword evidence="1" id="KW-0472">Membrane</keyword>
<feature type="transmembrane region" description="Helical" evidence="1">
    <location>
        <begin position="20"/>
        <end position="40"/>
    </location>
</feature>
<dbReference type="EMBL" id="JACOQK010000001">
    <property type="protein sequence ID" value="MBC5787605.1"/>
    <property type="molecule type" value="Genomic_DNA"/>
</dbReference>